<dbReference type="SMART" id="SM01357">
    <property type="entry name" value="Antimicrobial21"/>
    <property type="match status" value="3"/>
</dbReference>
<feature type="signal peptide" evidence="2">
    <location>
        <begin position="1"/>
        <end position="29"/>
    </location>
</feature>
<accession>A0A3L6F2A7</accession>
<gene>
    <name evidence="4" type="primary">AMP</name>
    <name evidence="4" type="ORF">Zm00014a_006419</name>
</gene>
<feature type="compositionally biased region" description="Basic and acidic residues" evidence="1">
    <location>
        <begin position="86"/>
        <end position="95"/>
    </location>
</feature>
<evidence type="ECO:0000259" key="3">
    <source>
        <dbReference type="SMART" id="SM01357"/>
    </source>
</evidence>
<feature type="chain" id="PRO_5018100520" evidence="2">
    <location>
        <begin position="30"/>
        <end position="225"/>
    </location>
</feature>
<dbReference type="Pfam" id="PF14861">
    <property type="entry name" value="Antimicrobial21"/>
    <property type="match status" value="3"/>
</dbReference>
<dbReference type="ExpressionAtlas" id="A0A3L6F2A7">
    <property type="expression patterns" value="baseline and differential"/>
</dbReference>
<name>A0A3L6F2A7_MAIZE</name>
<proteinExistence type="predicted"/>
<keyword evidence="2" id="KW-0732">Signal</keyword>
<comment type="caution">
    <text evidence="4">The sequence shown here is derived from an EMBL/GenBank/DDBJ whole genome shotgun (WGS) entry which is preliminary data.</text>
</comment>
<dbReference type="InterPro" id="IPR029227">
    <property type="entry name" value="Plant_Antimicrobial"/>
</dbReference>
<dbReference type="Proteomes" id="UP000251960">
    <property type="component" value="Chromosome 4"/>
</dbReference>
<feature type="domain" description="Plant antimicrobial peptide" evidence="3">
    <location>
        <begin position="100"/>
        <end position="130"/>
    </location>
</feature>
<dbReference type="EMBL" id="NCVQ01000005">
    <property type="protein sequence ID" value="PWZ26431.1"/>
    <property type="molecule type" value="Genomic_DNA"/>
</dbReference>
<evidence type="ECO:0000256" key="1">
    <source>
        <dbReference type="SAM" id="MobiDB-lite"/>
    </source>
</evidence>
<sequence>MGKGSVGASWWAFLLLAGVLLVVAATAGAEDGVVERDRKEDLRWCKQACEWQYGKDTPRKRECESECRERHQQADAGEDGDSGVDAYERGGSRDSDVDEDDSDRRCQMKCRRHSDRQARQWCVQRCERKQQEDAAADDDENSDRCQKRCQHHSDWMKRLRCMQRCGRQEEGGARDDADDEASHGDRCEKKCQQHHRDYDKKQQCVRDCRRGRGWETVAGAILEVV</sequence>
<reference evidence="4" key="1">
    <citation type="journal article" date="2018" name="Nat. Genet.">
        <title>Extensive intraspecific gene order and gene structural variations between Mo17 and other maize genomes.</title>
        <authorList>
            <person name="Sun S."/>
            <person name="Zhou Y."/>
            <person name="Chen J."/>
            <person name="Shi J."/>
            <person name="Zhao H."/>
            <person name="Zhao H."/>
            <person name="Song W."/>
            <person name="Zhang M."/>
            <person name="Cui Y."/>
            <person name="Dong X."/>
            <person name="Liu H."/>
            <person name="Ma X."/>
            <person name="Jiao Y."/>
            <person name="Wang B."/>
            <person name="Wei X."/>
            <person name="Stein J.C."/>
            <person name="Glaubitz J.C."/>
            <person name="Lu F."/>
            <person name="Yu G."/>
            <person name="Liang C."/>
            <person name="Fengler K."/>
            <person name="Li B."/>
            <person name="Rafalski A."/>
            <person name="Schnable P.S."/>
            <person name="Ware D.H."/>
            <person name="Buckler E.S."/>
            <person name="Lai J."/>
        </authorList>
    </citation>
    <scope>NUCLEOTIDE SEQUENCE [LARGE SCALE GENOMIC DNA]</scope>
    <source>
        <tissue evidence="4">Seedling</tissue>
    </source>
</reference>
<feature type="region of interest" description="Disordered" evidence="1">
    <location>
        <begin position="72"/>
        <end position="101"/>
    </location>
</feature>
<dbReference type="GO" id="GO:0050832">
    <property type="term" value="P:defense response to fungus"/>
    <property type="evidence" value="ECO:0007669"/>
    <property type="project" value="InterPro"/>
</dbReference>
<protein>
    <submittedName>
        <fullName evidence="4">Antimicrobial peptide</fullName>
    </submittedName>
</protein>
<evidence type="ECO:0000313" key="4">
    <source>
        <dbReference type="EMBL" id="PWZ26431.1"/>
    </source>
</evidence>
<feature type="domain" description="Plant antimicrobial peptide" evidence="3">
    <location>
        <begin position="139"/>
        <end position="169"/>
    </location>
</feature>
<evidence type="ECO:0000256" key="2">
    <source>
        <dbReference type="SAM" id="SignalP"/>
    </source>
</evidence>
<organism evidence="4">
    <name type="scientific">Zea mays</name>
    <name type="common">Maize</name>
    <dbReference type="NCBI Taxonomy" id="4577"/>
    <lineage>
        <taxon>Eukaryota</taxon>
        <taxon>Viridiplantae</taxon>
        <taxon>Streptophyta</taxon>
        <taxon>Embryophyta</taxon>
        <taxon>Tracheophyta</taxon>
        <taxon>Spermatophyta</taxon>
        <taxon>Magnoliopsida</taxon>
        <taxon>Liliopsida</taxon>
        <taxon>Poales</taxon>
        <taxon>Poaceae</taxon>
        <taxon>PACMAD clade</taxon>
        <taxon>Panicoideae</taxon>
        <taxon>Andropogonodae</taxon>
        <taxon>Andropogoneae</taxon>
        <taxon>Tripsacinae</taxon>
        <taxon>Zea</taxon>
    </lineage>
</organism>
<feature type="domain" description="Plant antimicrobial peptide" evidence="3">
    <location>
        <begin position="181"/>
        <end position="212"/>
    </location>
</feature>
<dbReference type="AlphaFoldDB" id="A0A3L6F2A7"/>